<comment type="caution">
    <text evidence="4">The sequence shown here is derived from an EMBL/GenBank/DDBJ whole genome shotgun (WGS) entry which is preliminary data.</text>
</comment>
<organism evidence="4">
    <name type="scientific">marine sediment metagenome</name>
    <dbReference type="NCBI Taxonomy" id="412755"/>
    <lineage>
        <taxon>unclassified sequences</taxon>
        <taxon>metagenomes</taxon>
        <taxon>ecological metagenomes</taxon>
    </lineage>
</organism>
<proteinExistence type="predicted"/>
<sequence length="421" mass="45368">MSKIVEKAKRLSIALGWYSPFFAIPAAKVRFREDAVGFKVNTMGVTADGIIYLHTPFCKKLSDAQFKWVIAHELMHLLMRHAARQGNRTVMVIPVGPDGKPYPPTLPDGKPNPDAKPISVWNIAGDMAINHALVTSGLKSYSKGAIFPESGWETWHAERIYDQIVQNLQDKPSVSMSGDGLTPGAGCGVMPPEGSEDGEEPKSETQLDQEWSKIAAQAQAMARKAGDAAGAALATICDIPPARVNWAAVVRRGMASALAVHGRDSQTWTRRGRRSRARGAQFPGWHATAARAAVVIDTSGSVSDEELSQFVAETMKISQASGVSVYLVTHDHGVQWEGWLSPKCHPAEIKKTLRGRGGTCAEDAYRKVAAAGRFDVMIHLTDGGLVWPPWPSSARQKVVALVGYDGASVPEGARVIEIGSC</sequence>
<evidence type="ECO:0000259" key="2">
    <source>
        <dbReference type="Pfam" id="PF09967"/>
    </source>
</evidence>
<evidence type="ECO:0000259" key="3">
    <source>
        <dbReference type="Pfam" id="PF13203"/>
    </source>
</evidence>
<reference evidence="4" key="1">
    <citation type="journal article" date="2015" name="Nature">
        <title>Complex archaea that bridge the gap between prokaryotes and eukaryotes.</title>
        <authorList>
            <person name="Spang A."/>
            <person name="Saw J.H."/>
            <person name="Jorgensen S.L."/>
            <person name="Zaremba-Niedzwiedzka K."/>
            <person name="Martijn J."/>
            <person name="Lind A.E."/>
            <person name="van Eijk R."/>
            <person name="Schleper C."/>
            <person name="Guy L."/>
            <person name="Ettema T.J."/>
        </authorList>
    </citation>
    <scope>NUCLEOTIDE SEQUENCE</scope>
</reference>
<dbReference type="PANTHER" id="PTHR38730">
    <property type="entry name" value="SLL7028 PROTEIN"/>
    <property type="match status" value="1"/>
</dbReference>
<dbReference type="PANTHER" id="PTHR38730:SF1">
    <property type="entry name" value="SLL7028 PROTEIN"/>
    <property type="match status" value="1"/>
</dbReference>
<dbReference type="InterPro" id="IPR018698">
    <property type="entry name" value="VWA-like_dom"/>
</dbReference>
<dbReference type="EMBL" id="LAZR01002400">
    <property type="protein sequence ID" value="KKN30499.1"/>
    <property type="molecule type" value="Genomic_DNA"/>
</dbReference>
<feature type="region of interest" description="Disordered" evidence="1">
    <location>
        <begin position="173"/>
        <end position="208"/>
    </location>
</feature>
<dbReference type="Pfam" id="PF09967">
    <property type="entry name" value="DUF2201"/>
    <property type="match status" value="1"/>
</dbReference>
<evidence type="ECO:0000313" key="4">
    <source>
        <dbReference type="EMBL" id="KKN30499.1"/>
    </source>
</evidence>
<protein>
    <recommendedName>
        <fullName evidence="5">Metallopeptidase domain-containing protein</fullName>
    </recommendedName>
</protein>
<evidence type="ECO:0008006" key="5">
    <source>
        <dbReference type="Google" id="ProtNLM"/>
    </source>
</evidence>
<dbReference type="Gene3D" id="3.30.2010.10">
    <property type="entry name" value="Metalloproteases ('zincins'), catalytic domain"/>
    <property type="match status" value="1"/>
</dbReference>
<name>A0A0F9PJX3_9ZZZZ</name>
<evidence type="ECO:0000256" key="1">
    <source>
        <dbReference type="SAM" id="MobiDB-lite"/>
    </source>
</evidence>
<feature type="domain" description="VWA-like" evidence="2">
    <location>
        <begin position="293"/>
        <end position="417"/>
    </location>
</feature>
<feature type="domain" description="Putative metallopeptidase" evidence="3">
    <location>
        <begin position="15"/>
        <end position="279"/>
    </location>
</feature>
<gene>
    <name evidence="4" type="ORF">LCGC14_0833240</name>
</gene>
<dbReference type="AlphaFoldDB" id="A0A0F9PJX3"/>
<accession>A0A0F9PJX3</accession>
<dbReference type="InterPro" id="IPR025154">
    <property type="entry name" value="Put_metallopeptidase_dom"/>
</dbReference>
<dbReference type="Pfam" id="PF13203">
    <property type="entry name" value="DUF2201_N"/>
    <property type="match status" value="1"/>
</dbReference>